<dbReference type="Pfam" id="PF07549">
    <property type="entry name" value="Sec_GG"/>
    <property type="match status" value="1"/>
</dbReference>
<evidence type="ECO:0000256" key="3">
    <source>
        <dbReference type="ARBA" id="ARBA00022475"/>
    </source>
</evidence>
<evidence type="ECO:0000313" key="11">
    <source>
        <dbReference type="EMBL" id="ACN99326.1"/>
    </source>
</evidence>
<evidence type="ECO:0000256" key="2">
    <source>
        <dbReference type="ARBA" id="ARBA00022448"/>
    </source>
</evidence>
<dbReference type="eggNOG" id="COG0341">
    <property type="taxonomic scope" value="Bacteria"/>
</dbReference>
<evidence type="ECO:0000256" key="6">
    <source>
        <dbReference type="ARBA" id="ARBA00022989"/>
    </source>
</evidence>
<dbReference type="GO" id="GO:0005886">
    <property type="term" value="C:plasma membrane"/>
    <property type="evidence" value="ECO:0007669"/>
    <property type="project" value="UniProtKB-SubCell"/>
</dbReference>
<dbReference type="Gene3D" id="1.20.1640.10">
    <property type="entry name" value="Multidrug efflux transporter AcrB transmembrane domain"/>
    <property type="match status" value="1"/>
</dbReference>
<sequence length="308" mass="34308">MRNFLVEAPNIDFLKIRKIGYLISFSLLVISLFLFFTKGFNLGLDFTGGTSVQVKFNQPVKISDIRPLLKEVKLDDALIQEVGTEKKEIEIRVSTKKGSSSMVVENIKKALDGKYKGQYEIRKIEFIDALVGSEMARASIYSIAFVFLGILLFVGYRYEPLFAIAAVIPLFHDAIITLGLFSLIGREIDLTVVAAILTVLGYSLNDTIIVFDRIRENIKQRGKKNLRTIINKSINENLGRTIITSGTSLFSVLALYFFGGESLNSFALALLIGIVFGTYSSIYVAAPLILEVENLLRSRVKKEQLSGV</sequence>
<evidence type="ECO:0000256" key="5">
    <source>
        <dbReference type="ARBA" id="ARBA00022927"/>
    </source>
</evidence>
<reference evidence="11 12" key="1">
    <citation type="journal article" date="2009" name="J. Bacteriol.">
        <title>Complete and draft genome sequences of six members of the Aquificales.</title>
        <authorList>
            <person name="Reysenbach A.L."/>
            <person name="Hamamura N."/>
            <person name="Podar M."/>
            <person name="Griffiths E."/>
            <person name="Ferreira S."/>
            <person name="Hochstein R."/>
            <person name="Heidelberg J."/>
            <person name="Johnson J."/>
            <person name="Mead D."/>
            <person name="Pohorille A."/>
            <person name="Sarmiento M."/>
            <person name="Schweighofer K."/>
            <person name="Seshadri R."/>
            <person name="Voytek M.A."/>
        </authorList>
    </citation>
    <scope>NUCLEOTIDE SEQUENCE [LARGE SCALE GENOMIC DNA]</scope>
    <source>
        <strain evidence="12">Az-Fu1 / DSM 15241 / OCM 825</strain>
    </source>
</reference>
<evidence type="ECO:0000256" key="1">
    <source>
        <dbReference type="ARBA" id="ARBA00004651"/>
    </source>
</evidence>
<feature type="transmembrane region" description="Helical" evidence="9">
    <location>
        <begin position="237"/>
        <end position="259"/>
    </location>
</feature>
<dbReference type="STRING" id="204536.SULAZ_1129"/>
<dbReference type="HAMAP" id="MF_01464_B">
    <property type="entry name" value="SecF_B"/>
    <property type="match status" value="1"/>
</dbReference>
<keyword evidence="5 9" id="KW-0653">Protein transport</keyword>
<comment type="function">
    <text evidence="9">Part of the Sec protein translocase complex. Interacts with the SecYEG preprotein conducting channel. SecDF uses the proton motive force (PMF) to complete protein translocation after the ATP-dependent function of SecA.</text>
</comment>
<dbReference type="InterPro" id="IPR022645">
    <property type="entry name" value="SecD/SecF_bac"/>
</dbReference>
<feature type="transmembrane region" description="Helical" evidence="9">
    <location>
        <begin position="161"/>
        <end position="184"/>
    </location>
</feature>
<dbReference type="InterPro" id="IPR022646">
    <property type="entry name" value="SecD/SecF_CS"/>
</dbReference>
<dbReference type="NCBIfam" id="TIGR00966">
    <property type="entry name" value="transloc_SecF"/>
    <property type="match status" value="1"/>
</dbReference>
<keyword evidence="7 9" id="KW-0811">Translocation</keyword>
<dbReference type="KEGG" id="saf:SULAZ_1129"/>
<keyword evidence="2 9" id="KW-0813">Transport</keyword>
<comment type="subcellular location">
    <subcellularLocation>
        <location evidence="9">Cell inner membrane</location>
        <topology evidence="9">Multi-pass membrane protein</topology>
    </subcellularLocation>
    <subcellularLocation>
        <location evidence="1">Cell membrane</location>
        <topology evidence="1">Multi-pass membrane protein</topology>
    </subcellularLocation>
</comment>
<evidence type="ECO:0000313" key="12">
    <source>
        <dbReference type="Proteomes" id="UP000001369"/>
    </source>
</evidence>
<dbReference type="PANTHER" id="PTHR30081:SF8">
    <property type="entry name" value="PROTEIN TRANSLOCASE SUBUNIT SECF"/>
    <property type="match status" value="1"/>
</dbReference>
<dbReference type="OrthoDB" id="9805019at2"/>
<dbReference type="NCBIfam" id="TIGR00916">
    <property type="entry name" value="2A0604s01"/>
    <property type="match status" value="1"/>
</dbReference>
<comment type="similarity">
    <text evidence="9">Belongs to the SecD/SecF family. SecF subfamily.</text>
</comment>
<keyword evidence="12" id="KW-1185">Reference proteome</keyword>
<dbReference type="GO" id="GO:0006605">
    <property type="term" value="P:protein targeting"/>
    <property type="evidence" value="ECO:0007669"/>
    <property type="project" value="UniProtKB-UniRule"/>
</dbReference>
<dbReference type="GO" id="GO:0015450">
    <property type="term" value="F:protein-transporting ATPase activity"/>
    <property type="evidence" value="ECO:0007669"/>
    <property type="project" value="InterPro"/>
</dbReference>
<dbReference type="PANTHER" id="PTHR30081">
    <property type="entry name" value="PROTEIN-EXPORT MEMBRANE PROTEIN SEC"/>
    <property type="match status" value="1"/>
</dbReference>
<evidence type="ECO:0000256" key="4">
    <source>
        <dbReference type="ARBA" id="ARBA00022692"/>
    </source>
</evidence>
<evidence type="ECO:0000259" key="10">
    <source>
        <dbReference type="Pfam" id="PF02355"/>
    </source>
</evidence>
<keyword evidence="6 9" id="KW-1133">Transmembrane helix</keyword>
<feature type="transmembrane region" description="Helical" evidence="9">
    <location>
        <begin position="265"/>
        <end position="290"/>
    </location>
</feature>
<dbReference type="Proteomes" id="UP000001369">
    <property type="component" value="Chromosome"/>
</dbReference>
<dbReference type="AlphaFoldDB" id="C1DVG4"/>
<dbReference type="GO" id="GO:0043952">
    <property type="term" value="P:protein transport by the Sec complex"/>
    <property type="evidence" value="ECO:0007669"/>
    <property type="project" value="UniProtKB-UniRule"/>
</dbReference>
<dbReference type="InterPro" id="IPR022813">
    <property type="entry name" value="SecD/SecF_arch_bac"/>
</dbReference>
<keyword evidence="8 9" id="KW-0472">Membrane</keyword>
<organism evidence="11 12">
    <name type="scientific">Sulfurihydrogenibium azorense (strain DSM 15241 / OCM 825 / Az-Fu1)</name>
    <dbReference type="NCBI Taxonomy" id="204536"/>
    <lineage>
        <taxon>Bacteria</taxon>
        <taxon>Pseudomonadati</taxon>
        <taxon>Aquificota</taxon>
        <taxon>Aquificia</taxon>
        <taxon>Aquificales</taxon>
        <taxon>Hydrogenothermaceae</taxon>
        <taxon>Sulfurihydrogenibium</taxon>
    </lineage>
</organism>
<dbReference type="HOGENOM" id="CLU_050012_0_1_0"/>
<dbReference type="RefSeq" id="WP_012674644.1">
    <property type="nucleotide sequence ID" value="NC_012438.1"/>
</dbReference>
<feature type="domain" description="Protein export membrane protein SecD/SecF C-terminal" evidence="10">
    <location>
        <begin position="110"/>
        <end position="293"/>
    </location>
</feature>
<dbReference type="SUPFAM" id="SSF82866">
    <property type="entry name" value="Multidrug efflux transporter AcrB transmembrane domain"/>
    <property type="match status" value="1"/>
</dbReference>
<feature type="transmembrane region" description="Helical" evidence="9">
    <location>
        <begin position="135"/>
        <end position="154"/>
    </location>
</feature>
<dbReference type="GO" id="GO:0065002">
    <property type="term" value="P:intracellular protein transmembrane transport"/>
    <property type="evidence" value="ECO:0007669"/>
    <property type="project" value="UniProtKB-UniRule"/>
</dbReference>
<feature type="transmembrane region" description="Helical" evidence="9">
    <location>
        <begin position="190"/>
        <end position="211"/>
    </location>
</feature>
<dbReference type="InterPro" id="IPR055344">
    <property type="entry name" value="SecD_SecF_C_bact"/>
</dbReference>
<proteinExistence type="inferred from homology"/>
<gene>
    <name evidence="9 11" type="primary">secF</name>
    <name evidence="11" type="ordered locus">SULAZ_1129</name>
</gene>
<evidence type="ECO:0000256" key="8">
    <source>
        <dbReference type="ARBA" id="ARBA00023136"/>
    </source>
</evidence>
<accession>C1DVG4</accession>
<protein>
    <recommendedName>
        <fullName evidence="9">Protein-export membrane protein SecF</fullName>
    </recommendedName>
</protein>
<evidence type="ECO:0000256" key="9">
    <source>
        <dbReference type="HAMAP-Rule" id="MF_01464"/>
    </source>
</evidence>
<dbReference type="Pfam" id="PF02355">
    <property type="entry name" value="SecD_SecF_C"/>
    <property type="match status" value="1"/>
</dbReference>
<dbReference type="InterPro" id="IPR048634">
    <property type="entry name" value="SecD_SecF_C"/>
</dbReference>
<dbReference type="InterPro" id="IPR005665">
    <property type="entry name" value="SecF_bac"/>
</dbReference>
<comment type="subunit">
    <text evidence="9">Forms a complex with SecD. Part of the essential Sec protein translocation apparatus which comprises SecA, SecYEG and auxiliary proteins SecDF. Other proteins may also be involved.</text>
</comment>
<evidence type="ECO:0000256" key="7">
    <source>
        <dbReference type="ARBA" id="ARBA00023010"/>
    </source>
</evidence>
<keyword evidence="4 9" id="KW-0812">Transmembrane</keyword>
<name>C1DVG4_SULAA</name>
<feature type="transmembrane region" description="Helical" evidence="9">
    <location>
        <begin position="20"/>
        <end position="37"/>
    </location>
</feature>
<dbReference type="PRINTS" id="PR01755">
    <property type="entry name" value="SECFTRNLCASE"/>
</dbReference>
<keyword evidence="3 9" id="KW-1003">Cell membrane</keyword>
<dbReference type="EMBL" id="CP001229">
    <property type="protein sequence ID" value="ACN99326.1"/>
    <property type="molecule type" value="Genomic_DNA"/>
</dbReference>
<keyword evidence="9" id="KW-0997">Cell inner membrane</keyword>